<dbReference type="PANTHER" id="PTHR43747">
    <property type="entry name" value="FAD-BINDING PROTEIN"/>
    <property type="match status" value="1"/>
</dbReference>
<gene>
    <name evidence="1" type="primary">goxB</name>
    <name evidence="1" type="ORF">SYV04_04980</name>
</gene>
<dbReference type="RefSeq" id="WP_321544427.1">
    <property type="nucleotide sequence ID" value="NZ_JAXIVS010000001.1"/>
</dbReference>
<protein>
    <submittedName>
        <fullName evidence="1">Glycine oxidase maturase GoxB</fullName>
    </submittedName>
</protein>
<name>A0ABU5GX04_9BACT</name>
<comment type="caution">
    <text evidence="1">The sequence shown here is derived from an EMBL/GenBank/DDBJ whole genome shotgun (WGS) entry which is preliminary data.</text>
</comment>
<sequence length="366" mass="39002">MPIIVPTRVDIAIIGAGIAGAAAALTLAGRGRSVIMVAPASKESPRTGESLSPAAHGLLRDLGLTEAFQAGPHRPSHATYAAWGMALLAQRNSIIHTEGPGHVIDRRAFERMLGEAVSAQGMETVPDTLADATRAGDGWSLTLSGGARVEAGFVLDCSGRAAVFARRVARRRRADRLVAAYDFVTQHDETVEPTPATLIEGVAGGWWYATLLPDRRLSLAFFTDPDLMPREVTREAGAWRTLAAETHFIQRWLDSAGYAIREPARLTSAGTAWLDPATGPGWAAAGDAAAAFDPLSSHGLTSALWGGRQAALAALASLGGDPGPLRRYAATLESAVRNFVVQRQAVYSQERRFRGQLFWKRRAAPP</sequence>
<dbReference type="SUPFAM" id="SSF51905">
    <property type="entry name" value="FAD/NAD(P)-binding domain"/>
    <property type="match status" value="1"/>
</dbReference>
<dbReference type="Gene3D" id="3.30.9.100">
    <property type="match status" value="1"/>
</dbReference>
<organism evidence="1 2">
    <name type="scientific">Hyalangium rubrum</name>
    <dbReference type="NCBI Taxonomy" id="3103134"/>
    <lineage>
        <taxon>Bacteria</taxon>
        <taxon>Pseudomonadati</taxon>
        <taxon>Myxococcota</taxon>
        <taxon>Myxococcia</taxon>
        <taxon>Myxococcales</taxon>
        <taxon>Cystobacterineae</taxon>
        <taxon>Archangiaceae</taxon>
        <taxon>Hyalangium</taxon>
    </lineage>
</organism>
<reference evidence="1 2" key="1">
    <citation type="submission" date="2023-12" db="EMBL/GenBank/DDBJ databases">
        <title>the genome sequence of Hyalangium sp. s54d21.</title>
        <authorList>
            <person name="Zhang X."/>
        </authorList>
    </citation>
    <scope>NUCLEOTIDE SEQUENCE [LARGE SCALE GENOMIC DNA]</scope>
    <source>
        <strain evidence="2">s54d21</strain>
    </source>
</reference>
<dbReference type="PANTHER" id="PTHR43747:SF1">
    <property type="entry name" value="SLR1998 PROTEIN"/>
    <property type="match status" value="1"/>
</dbReference>
<keyword evidence="2" id="KW-1185">Reference proteome</keyword>
<proteinExistence type="predicted"/>
<dbReference type="Pfam" id="PF04820">
    <property type="entry name" value="Trp_halogenase"/>
    <property type="match status" value="1"/>
</dbReference>
<dbReference type="NCBIfam" id="NF038174">
    <property type="entry name" value="maturase_GoxB"/>
    <property type="match status" value="1"/>
</dbReference>
<evidence type="ECO:0000313" key="1">
    <source>
        <dbReference type="EMBL" id="MDY7225723.1"/>
    </source>
</evidence>
<dbReference type="Proteomes" id="UP001291309">
    <property type="component" value="Unassembled WGS sequence"/>
</dbReference>
<accession>A0ABU5GX04</accession>
<dbReference type="InterPro" id="IPR006905">
    <property type="entry name" value="Flavin_halogenase"/>
</dbReference>
<dbReference type="Gene3D" id="3.50.50.60">
    <property type="entry name" value="FAD/NAD(P)-binding domain"/>
    <property type="match status" value="1"/>
</dbReference>
<dbReference type="InterPro" id="IPR036188">
    <property type="entry name" value="FAD/NAD-bd_sf"/>
</dbReference>
<dbReference type="EMBL" id="JAXIVS010000001">
    <property type="protein sequence ID" value="MDY7225723.1"/>
    <property type="molecule type" value="Genomic_DNA"/>
</dbReference>
<evidence type="ECO:0000313" key="2">
    <source>
        <dbReference type="Proteomes" id="UP001291309"/>
    </source>
</evidence>
<dbReference type="InterPro" id="IPR050816">
    <property type="entry name" value="Flavin-dep_Halogenase_NPB"/>
</dbReference>